<dbReference type="PANTHER" id="PTHR33653:SF1">
    <property type="entry name" value="RIBONUCLEASE VAPC2"/>
    <property type="match status" value="1"/>
</dbReference>
<name>A0A286E8T3_9NEIS</name>
<evidence type="ECO:0000256" key="3">
    <source>
        <dbReference type="ARBA" id="ARBA00022722"/>
    </source>
</evidence>
<dbReference type="PANTHER" id="PTHR33653">
    <property type="entry name" value="RIBONUCLEASE VAPC2"/>
    <property type="match status" value="1"/>
</dbReference>
<dbReference type="AlphaFoldDB" id="A0A286E8T3"/>
<dbReference type="Pfam" id="PF01850">
    <property type="entry name" value="PIN"/>
    <property type="match status" value="1"/>
</dbReference>
<dbReference type="Proteomes" id="UP000219669">
    <property type="component" value="Unassembled WGS sequence"/>
</dbReference>
<dbReference type="GO" id="GO:0004519">
    <property type="term" value="F:endonuclease activity"/>
    <property type="evidence" value="ECO:0007669"/>
    <property type="project" value="UniProtKB-KW"/>
</dbReference>
<comment type="similarity">
    <text evidence="7">Belongs to the PINc/VapC protein family.</text>
</comment>
<evidence type="ECO:0000256" key="6">
    <source>
        <dbReference type="ARBA" id="ARBA00022842"/>
    </source>
</evidence>
<keyword evidence="10" id="KW-1185">Reference proteome</keyword>
<evidence type="ECO:0000256" key="7">
    <source>
        <dbReference type="ARBA" id="ARBA00038093"/>
    </source>
</evidence>
<evidence type="ECO:0000256" key="4">
    <source>
        <dbReference type="ARBA" id="ARBA00022723"/>
    </source>
</evidence>
<dbReference type="GO" id="GO:0016787">
    <property type="term" value="F:hydrolase activity"/>
    <property type="evidence" value="ECO:0007669"/>
    <property type="project" value="UniProtKB-KW"/>
</dbReference>
<evidence type="ECO:0000256" key="1">
    <source>
        <dbReference type="ARBA" id="ARBA00001946"/>
    </source>
</evidence>
<dbReference type="EMBL" id="OCNF01000005">
    <property type="protein sequence ID" value="SOD67317.1"/>
    <property type="molecule type" value="Genomic_DNA"/>
</dbReference>
<gene>
    <name evidence="9" type="ORF">SAMN02746062_00882</name>
</gene>
<sequence length="129" mass="14502">MVIVPKYMLDTNICIYLMKNTPPSIVKKFSECFVGEVVMSAITWAELQRGLNVHQSAATFQKLSSLIKILPFDDKAGEVFGKIMQTGKHKANFDTLIASHAISLNLILVSNNEKDFTDFDLTVENWTTM</sequence>
<organism evidence="9 10">
    <name type="scientific">Alysiella filiformis DSM 16848</name>
    <dbReference type="NCBI Taxonomy" id="1120981"/>
    <lineage>
        <taxon>Bacteria</taxon>
        <taxon>Pseudomonadati</taxon>
        <taxon>Pseudomonadota</taxon>
        <taxon>Betaproteobacteria</taxon>
        <taxon>Neisseriales</taxon>
        <taxon>Neisseriaceae</taxon>
        <taxon>Alysiella</taxon>
    </lineage>
</organism>
<keyword evidence="3" id="KW-0540">Nuclease</keyword>
<accession>A0A286E8T3</accession>
<feature type="domain" description="PIN" evidence="8">
    <location>
        <begin position="7"/>
        <end position="118"/>
    </location>
</feature>
<evidence type="ECO:0000259" key="8">
    <source>
        <dbReference type="Pfam" id="PF01850"/>
    </source>
</evidence>
<protein>
    <submittedName>
        <fullName evidence="9">tRNA(fMet)-specific endonuclease VapC</fullName>
    </submittedName>
</protein>
<comment type="cofactor">
    <cofactor evidence="1">
        <name>Mg(2+)</name>
        <dbReference type="ChEBI" id="CHEBI:18420"/>
    </cofactor>
</comment>
<evidence type="ECO:0000256" key="2">
    <source>
        <dbReference type="ARBA" id="ARBA00022649"/>
    </source>
</evidence>
<dbReference type="InterPro" id="IPR029060">
    <property type="entry name" value="PIN-like_dom_sf"/>
</dbReference>
<dbReference type="InterPro" id="IPR002716">
    <property type="entry name" value="PIN_dom"/>
</dbReference>
<evidence type="ECO:0000256" key="5">
    <source>
        <dbReference type="ARBA" id="ARBA00022801"/>
    </source>
</evidence>
<keyword evidence="2" id="KW-1277">Toxin-antitoxin system</keyword>
<keyword evidence="6" id="KW-0460">Magnesium</keyword>
<dbReference type="GO" id="GO:0046872">
    <property type="term" value="F:metal ion binding"/>
    <property type="evidence" value="ECO:0007669"/>
    <property type="project" value="UniProtKB-KW"/>
</dbReference>
<reference evidence="9 10" key="1">
    <citation type="submission" date="2017-09" db="EMBL/GenBank/DDBJ databases">
        <authorList>
            <person name="Ehlers B."/>
            <person name="Leendertz F.H."/>
        </authorList>
    </citation>
    <scope>NUCLEOTIDE SEQUENCE [LARGE SCALE GENOMIC DNA]</scope>
    <source>
        <strain evidence="9 10">DSM 16848</strain>
    </source>
</reference>
<keyword evidence="5" id="KW-0378">Hydrolase</keyword>
<dbReference type="InterPro" id="IPR050556">
    <property type="entry name" value="Type_II_TA_system_RNase"/>
</dbReference>
<proteinExistence type="inferred from homology"/>
<keyword evidence="4" id="KW-0479">Metal-binding</keyword>
<evidence type="ECO:0000313" key="9">
    <source>
        <dbReference type="EMBL" id="SOD67317.1"/>
    </source>
</evidence>
<dbReference type="RefSeq" id="WP_218839684.1">
    <property type="nucleotide sequence ID" value="NZ_CP083931.1"/>
</dbReference>
<dbReference type="CDD" id="cd18736">
    <property type="entry name" value="PIN_CcVapC1-like"/>
    <property type="match status" value="1"/>
</dbReference>
<keyword evidence="9" id="KW-0255">Endonuclease</keyword>
<dbReference type="SUPFAM" id="SSF88723">
    <property type="entry name" value="PIN domain-like"/>
    <property type="match status" value="1"/>
</dbReference>
<evidence type="ECO:0000313" key="10">
    <source>
        <dbReference type="Proteomes" id="UP000219669"/>
    </source>
</evidence>
<dbReference type="Gene3D" id="3.40.50.1010">
    <property type="entry name" value="5'-nuclease"/>
    <property type="match status" value="1"/>
</dbReference>